<reference evidence="2" key="2">
    <citation type="submission" date="2025-08" db="UniProtKB">
        <authorList>
            <consortium name="RefSeq"/>
        </authorList>
    </citation>
    <scope>IDENTIFICATION</scope>
    <source>
        <tissue evidence="2">Leaf</tissue>
    </source>
</reference>
<dbReference type="RefSeq" id="XP_021857380.1">
    <property type="nucleotide sequence ID" value="XM_022001688.2"/>
</dbReference>
<sequence length="323" mass="36651">MTASVEQNSAGILSLWHCIFAVSAKKDVEGTPTEEKIQAMVDIYRQMRHLRSAIHGINNNNPDFTDDIAKIAKPFNSMFSEMSKEKWIEEFCSMMGEVVHMRDVLKDIKQSTDRSKCSSSTTLYDVENDNKSKNIISLLTLWYWLAVWSSPGQVENGGAKDEFMDAIEAHDKTLGFLLVNMNSPINNEGKQEIQILFSKLLQMLKSDHQFWMDVLDQFIDNMLLSTPEIPKPMVQSPVMCSWFEVPDFLKKVVNDVKDLAKTTENALEKLVDDAKDGAEKLIDAVKFNLKLRAKVIEKGVERLGDGLNKAFKDVPLLPDDRLT</sequence>
<accession>A0A9R0K3R7</accession>
<dbReference type="AlphaFoldDB" id="A0A9R0K3R7"/>
<dbReference type="GeneID" id="110796617"/>
<dbReference type="Proteomes" id="UP000813463">
    <property type="component" value="Chromosome 3"/>
</dbReference>
<dbReference type="OrthoDB" id="1807502at2759"/>
<name>A0A9R0K3R7_SPIOL</name>
<evidence type="ECO:0000313" key="2">
    <source>
        <dbReference type="RefSeq" id="XP_021857380.1"/>
    </source>
</evidence>
<keyword evidence="1" id="KW-1185">Reference proteome</keyword>
<gene>
    <name evidence="2" type="primary">LOC110796617</name>
</gene>
<protein>
    <submittedName>
        <fullName evidence="2">Uncharacterized protein</fullName>
    </submittedName>
</protein>
<proteinExistence type="predicted"/>
<organism evidence="1 2">
    <name type="scientific">Spinacia oleracea</name>
    <name type="common">Spinach</name>
    <dbReference type="NCBI Taxonomy" id="3562"/>
    <lineage>
        <taxon>Eukaryota</taxon>
        <taxon>Viridiplantae</taxon>
        <taxon>Streptophyta</taxon>
        <taxon>Embryophyta</taxon>
        <taxon>Tracheophyta</taxon>
        <taxon>Spermatophyta</taxon>
        <taxon>Magnoliopsida</taxon>
        <taxon>eudicotyledons</taxon>
        <taxon>Gunneridae</taxon>
        <taxon>Pentapetalae</taxon>
        <taxon>Caryophyllales</taxon>
        <taxon>Chenopodiaceae</taxon>
        <taxon>Chenopodioideae</taxon>
        <taxon>Anserineae</taxon>
        <taxon>Spinacia</taxon>
    </lineage>
</organism>
<evidence type="ECO:0000313" key="1">
    <source>
        <dbReference type="Proteomes" id="UP000813463"/>
    </source>
</evidence>
<dbReference type="KEGG" id="soe:110796617"/>
<reference evidence="1" key="1">
    <citation type="journal article" date="2021" name="Nat. Commun.">
        <title>Genomic analyses provide insights into spinach domestication and the genetic basis of agronomic traits.</title>
        <authorList>
            <person name="Cai X."/>
            <person name="Sun X."/>
            <person name="Xu C."/>
            <person name="Sun H."/>
            <person name="Wang X."/>
            <person name="Ge C."/>
            <person name="Zhang Z."/>
            <person name="Wang Q."/>
            <person name="Fei Z."/>
            <person name="Jiao C."/>
            <person name="Wang Q."/>
        </authorList>
    </citation>
    <scope>NUCLEOTIDE SEQUENCE [LARGE SCALE GENOMIC DNA]</scope>
    <source>
        <strain evidence="1">cv. Varoflay</strain>
    </source>
</reference>